<keyword evidence="5" id="KW-0472">Membrane</keyword>
<evidence type="ECO:0000256" key="1">
    <source>
        <dbReference type="ARBA" id="ARBA00005964"/>
    </source>
</evidence>
<dbReference type="AlphaFoldDB" id="A0A7F5R6K8"/>
<dbReference type="FunCoup" id="A0A7F5R6K8">
    <property type="interactions" value="202"/>
</dbReference>
<evidence type="ECO:0000256" key="6">
    <source>
        <dbReference type="SAM" id="SignalP"/>
    </source>
</evidence>
<gene>
    <name evidence="9" type="primary">LOC108737011</name>
</gene>
<feature type="signal peptide" evidence="6">
    <location>
        <begin position="1"/>
        <end position="24"/>
    </location>
</feature>
<proteinExistence type="inferred from homology"/>
<evidence type="ECO:0000313" key="9">
    <source>
        <dbReference type="RefSeq" id="XP_025831599.1"/>
    </source>
</evidence>
<dbReference type="PROSITE" id="PS00941">
    <property type="entry name" value="CARBOXYLESTERASE_B_2"/>
    <property type="match status" value="1"/>
</dbReference>
<dbReference type="SUPFAM" id="SSF53474">
    <property type="entry name" value="alpha/beta-Hydrolases"/>
    <property type="match status" value="1"/>
</dbReference>
<dbReference type="OrthoDB" id="3200163at2759"/>
<feature type="compositionally biased region" description="Polar residues" evidence="4">
    <location>
        <begin position="974"/>
        <end position="983"/>
    </location>
</feature>
<keyword evidence="3" id="KW-0325">Glycoprotein</keyword>
<evidence type="ECO:0000256" key="4">
    <source>
        <dbReference type="SAM" id="MobiDB-lite"/>
    </source>
</evidence>
<evidence type="ECO:0000313" key="8">
    <source>
        <dbReference type="Proteomes" id="UP000192223"/>
    </source>
</evidence>
<dbReference type="InterPro" id="IPR019819">
    <property type="entry name" value="Carboxylesterase_B_CS"/>
</dbReference>
<feature type="chain" id="PRO_5028840461" evidence="6">
    <location>
        <begin position="25"/>
        <end position="994"/>
    </location>
</feature>
<dbReference type="GeneID" id="108737011"/>
<sequence>MVCEGVRELFRLLLIFLVILATRGSNNIFKNAKISTRIVHTRYGSLQGLLVPMDQYRYLKPIEVFLGVPYATPPTMSNRFSPTRAPSPWDGIRVSDKLSPVCPQKLPDISNETAALEKMPKGRLEYLKRLLPYLKNQSEDCLYLNIYAPAQVDMEHQYPVIVYIHGESFEWNSGNPYDGSVLASYAELVVVTMNYRLGILGFLNANPVPNTKARVANYGLMDQIAALHWIQQNIALFGGDPKNVTLAGHGSGAACINFLMISPTVMPGLFHRSILLSGSALSSWAIVENPVMFAVKLAKEVNCTIPEKIDVDHEIIVDCLREVSLERLLSADIQPPAYLSAFGPSVDGVVIKHDFSKELLTFFRSSDVQSSYTSGAGGLGGSKEGAGGGGGSKEGSAFDVQSSYTSGAVNLNMKRSDTSFTPKGNNPYDLLFGVVTSEALWRFSSSDIQAGFEGERRDRIIRTYIRNAYTYHLSEIFFTVVNEYTDWERTVQHPINTRDAAVAALSDAQFVAPLVQTGDLLSAKPPQPGQEQEGPKTFFYVFDYQTKDGDYPQRMGTVHGEELPYFFGAPLVDGFNHFPRNYTRSELALAEAVIIYVANFARTGNPNEHHKQEPVLAASRERNRFRSITWGEYDSVHQKYLEISMKPKMKNHFRAHQLSVWLRLIPELHRAGMEDVVARHNLFKNHNNPEIYEGLVRPDPLSRAGYTDPITELFRKKANVSLQTIEIPTTIDPMMMTTCVSVVSSGTFNHQSYQNTSADTLASLEAAGYAAYSTALSVTIAIGCSLLILNVLIFAGVYYQRDKTRLEVKSLQQQQQRNQANFEAISKHGHYHIGHSQTANVIVDVEQDTSAMMLAQQTEVSTLSKGQQHLCTGNMPMPNSIKGSSANPSIGNQGNCMTLPKNASTCNQSYGQPYLTLPKNASMLNKAANIIAEMQQQGYVQHPNGSATIPLNVPKPPPPPKSKSPPEHQPLLSAHNNKSNINRVPQAAMNEMRV</sequence>
<keyword evidence="5" id="KW-0812">Transmembrane</keyword>
<evidence type="ECO:0000256" key="5">
    <source>
        <dbReference type="SAM" id="Phobius"/>
    </source>
</evidence>
<feature type="compositionally biased region" description="Gly residues" evidence="4">
    <location>
        <begin position="375"/>
        <end position="393"/>
    </location>
</feature>
<feature type="compositionally biased region" description="Pro residues" evidence="4">
    <location>
        <begin position="953"/>
        <end position="963"/>
    </location>
</feature>
<comment type="similarity">
    <text evidence="1">Belongs to the type-B carboxylesterase/lipase family.</text>
</comment>
<dbReference type="InParanoid" id="A0A7F5R6K8"/>
<dbReference type="RefSeq" id="XP_025831599.1">
    <property type="nucleotide sequence ID" value="XM_025975814.1"/>
</dbReference>
<dbReference type="InterPro" id="IPR051093">
    <property type="entry name" value="Neuroligin/BSAL"/>
</dbReference>
<dbReference type="Pfam" id="PF00135">
    <property type="entry name" value="COesterase"/>
    <property type="match status" value="2"/>
</dbReference>
<dbReference type="InterPro" id="IPR002018">
    <property type="entry name" value="CarbesteraseB"/>
</dbReference>
<feature type="domain" description="Carboxylesterase type B" evidence="7">
    <location>
        <begin position="36"/>
        <end position="354"/>
    </location>
</feature>
<keyword evidence="2 6" id="KW-0732">Signal</keyword>
<evidence type="ECO:0000256" key="2">
    <source>
        <dbReference type="ARBA" id="ARBA00022729"/>
    </source>
</evidence>
<feature type="region of interest" description="Disordered" evidence="4">
    <location>
        <begin position="942"/>
        <end position="994"/>
    </location>
</feature>
<keyword evidence="8" id="KW-1185">Reference proteome</keyword>
<dbReference type="PANTHER" id="PTHR43903">
    <property type="entry name" value="NEUROLIGIN"/>
    <property type="match status" value="1"/>
</dbReference>
<organism evidence="8 9">
    <name type="scientific">Agrilus planipennis</name>
    <name type="common">Emerald ash borer</name>
    <name type="synonym">Agrilus marcopoli</name>
    <dbReference type="NCBI Taxonomy" id="224129"/>
    <lineage>
        <taxon>Eukaryota</taxon>
        <taxon>Metazoa</taxon>
        <taxon>Ecdysozoa</taxon>
        <taxon>Arthropoda</taxon>
        <taxon>Hexapoda</taxon>
        <taxon>Insecta</taxon>
        <taxon>Pterygota</taxon>
        <taxon>Neoptera</taxon>
        <taxon>Endopterygota</taxon>
        <taxon>Coleoptera</taxon>
        <taxon>Polyphaga</taxon>
        <taxon>Elateriformia</taxon>
        <taxon>Buprestoidea</taxon>
        <taxon>Buprestidae</taxon>
        <taxon>Agrilinae</taxon>
        <taxon>Agrilus</taxon>
    </lineage>
</organism>
<dbReference type="Gene3D" id="3.40.50.1820">
    <property type="entry name" value="alpha/beta hydrolase"/>
    <property type="match status" value="1"/>
</dbReference>
<dbReference type="InterPro" id="IPR029058">
    <property type="entry name" value="AB_hydrolase_fold"/>
</dbReference>
<accession>A0A7F5R6K8</accession>
<keyword evidence="5" id="KW-1133">Transmembrane helix</keyword>
<evidence type="ECO:0000259" key="7">
    <source>
        <dbReference type="Pfam" id="PF00135"/>
    </source>
</evidence>
<reference evidence="9" key="1">
    <citation type="submission" date="2025-08" db="UniProtKB">
        <authorList>
            <consortium name="RefSeq"/>
        </authorList>
    </citation>
    <scope>IDENTIFICATION</scope>
    <source>
        <tissue evidence="9">Entire body</tissue>
    </source>
</reference>
<name>A0A7F5R6K8_AGRPL</name>
<feature type="region of interest" description="Disordered" evidence="4">
    <location>
        <begin position="369"/>
        <end position="394"/>
    </location>
</feature>
<feature type="domain" description="Carboxylesterase type B" evidence="7">
    <location>
        <begin position="425"/>
        <end position="661"/>
    </location>
</feature>
<dbReference type="KEGG" id="apln:108737011"/>
<evidence type="ECO:0000256" key="3">
    <source>
        <dbReference type="ARBA" id="ARBA00023180"/>
    </source>
</evidence>
<protein>
    <submittedName>
        <fullName evidence="9">Neuroligin-3-like</fullName>
    </submittedName>
</protein>
<feature type="transmembrane region" description="Helical" evidence="5">
    <location>
        <begin position="769"/>
        <end position="799"/>
    </location>
</feature>
<dbReference type="Proteomes" id="UP000192223">
    <property type="component" value="Unplaced"/>
</dbReference>